<protein>
    <submittedName>
        <fullName evidence="1">Uncharacterized protein</fullName>
    </submittedName>
</protein>
<dbReference type="KEGG" id="fax:FUAX_33150"/>
<organism evidence="1 2">
    <name type="scientific">Fulvitalea axinellae</name>
    <dbReference type="NCBI Taxonomy" id="1182444"/>
    <lineage>
        <taxon>Bacteria</taxon>
        <taxon>Pseudomonadati</taxon>
        <taxon>Bacteroidota</taxon>
        <taxon>Cytophagia</taxon>
        <taxon>Cytophagales</taxon>
        <taxon>Persicobacteraceae</taxon>
        <taxon>Fulvitalea</taxon>
    </lineage>
</organism>
<dbReference type="Proteomes" id="UP001348817">
    <property type="component" value="Chromosome"/>
</dbReference>
<gene>
    <name evidence="1" type="ORF">FUAX_33150</name>
</gene>
<reference evidence="1 2" key="1">
    <citation type="submission" date="2021-12" db="EMBL/GenBank/DDBJ databases">
        <title>Genome sequencing of bacteria with rrn-lacking chromosome and rrn-plasmid.</title>
        <authorList>
            <person name="Anda M."/>
            <person name="Iwasaki W."/>
        </authorList>
    </citation>
    <scope>NUCLEOTIDE SEQUENCE [LARGE SCALE GENOMIC DNA]</scope>
    <source>
        <strain evidence="1 2">DSM 100852</strain>
    </source>
</reference>
<sequence>MPEKRTLEIHTFQLLDEDKEALAFSTLNNDGLFTHIKNNLLNYFDSIPRDEHNKQVIKVSKKEEGARRESVVEIDNDKRYFMGKVGTGYYGKREEVNDTESDSDEPAFTIDNKHAVIKPFFYMIVVPALRNKGFILLERIGNFGIKGIFEKCFKKYVTDSFSAVASMKWENFVDEEIVEKYLRDGELNSISFTQNNIPYDSTARHEVRGGFETNEYTLELSIKAKGKDKVLPSFVKDRVVRNAIDSNIRESISGFFEVSPIENPGFGDETKIKVNSRYNSKDRVVNLSDTMKFRPYYEVFIDVESSGHSDFNSICEKAIELFESYDLPLTN</sequence>
<evidence type="ECO:0000313" key="2">
    <source>
        <dbReference type="Proteomes" id="UP001348817"/>
    </source>
</evidence>
<name>A0AAU9D4H7_9BACT</name>
<dbReference type="AlphaFoldDB" id="A0AAU9D4H7"/>
<keyword evidence="2" id="KW-1185">Reference proteome</keyword>
<proteinExistence type="predicted"/>
<evidence type="ECO:0000313" key="1">
    <source>
        <dbReference type="EMBL" id="BDD10883.1"/>
    </source>
</evidence>
<dbReference type="EMBL" id="AP025314">
    <property type="protein sequence ID" value="BDD10883.1"/>
    <property type="molecule type" value="Genomic_DNA"/>
</dbReference>
<accession>A0AAU9D4H7</accession>
<dbReference type="RefSeq" id="WP_338392411.1">
    <property type="nucleotide sequence ID" value="NZ_AP025314.1"/>
</dbReference>